<gene>
    <name evidence="2" type="ORF">TeGR_g11043</name>
</gene>
<keyword evidence="1" id="KW-0732">Signal</keyword>
<organism evidence="2 3">
    <name type="scientific">Tetraparma gracilis</name>
    <dbReference type="NCBI Taxonomy" id="2962635"/>
    <lineage>
        <taxon>Eukaryota</taxon>
        <taxon>Sar</taxon>
        <taxon>Stramenopiles</taxon>
        <taxon>Ochrophyta</taxon>
        <taxon>Bolidophyceae</taxon>
        <taxon>Parmales</taxon>
        <taxon>Triparmaceae</taxon>
        <taxon>Tetraparma</taxon>
    </lineage>
</organism>
<comment type="caution">
    <text evidence="2">The sequence shown here is derived from an EMBL/GenBank/DDBJ whole genome shotgun (WGS) entry which is preliminary data.</text>
</comment>
<dbReference type="Gene3D" id="3.40.50.1110">
    <property type="entry name" value="SGNH hydrolase"/>
    <property type="match status" value="1"/>
</dbReference>
<reference evidence="2 3" key="1">
    <citation type="journal article" date="2023" name="Commun. Biol.">
        <title>Genome analysis of Parmales, the sister group of diatoms, reveals the evolutionary specialization of diatoms from phago-mixotrophs to photoautotrophs.</title>
        <authorList>
            <person name="Ban H."/>
            <person name="Sato S."/>
            <person name="Yoshikawa S."/>
            <person name="Yamada K."/>
            <person name="Nakamura Y."/>
            <person name="Ichinomiya M."/>
            <person name="Sato N."/>
            <person name="Blanc-Mathieu R."/>
            <person name="Endo H."/>
            <person name="Kuwata A."/>
            <person name="Ogata H."/>
        </authorList>
    </citation>
    <scope>NUCLEOTIDE SEQUENCE [LARGE SCALE GENOMIC DNA]</scope>
</reference>
<dbReference type="EMBL" id="BRYB01000388">
    <property type="protein sequence ID" value="GMI29121.1"/>
    <property type="molecule type" value="Genomic_DNA"/>
</dbReference>
<accession>A0ABQ6MMG8</accession>
<protein>
    <recommendedName>
        <fullName evidence="4">SGNH hydrolase-type esterase domain-containing protein</fullName>
    </recommendedName>
</protein>
<dbReference type="SUPFAM" id="SSF52266">
    <property type="entry name" value="SGNH hydrolase"/>
    <property type="match status" value="1"/>
</dbReference>
<dbReference type="InterPro" id="IPR036514">
    <property type="entry name" value="SGNH_hydro_sf"/>
</dbReference>
<proteinExistence type="predicted"/>
<evidence type="ECO:0000313" key="2">
    <source>
        <dbReference type="EMBL" id="GMI29121.1"/>
    </source>
</evidence>
<evidence type="ECO:0008006" key="4">
    <source>
        <dbReference type="Google" id="ProtNLM"/>
    </source>
</evidence>
<feature type="chain" id="PRO_5045911742" description="SGNH hydrolase-type esterase domain-containing protein" evidence="1">
    <location>
        <begin position="21"/>
        <end position="275"/>
    </location>
</feature>
<evidence type="ECO:0000256" key="1">
    <source>
        <dbReference type="SAM" id="SignalP"/>
    </source>
</evidence>
<dbReference type="Proteomes" id="UP001165060">
    <property type="component" value="Unassembled WGS sequence"/>
</dbReference>
<keyword evidence="3" id="KW-1185">Reference proteome</keyword>
<name>A0ABQ6MMG8_9STRA</name>
<feature type="signal peptide" evidence="1">
    <location>
        <begin position="1"/>
        <end position="20"/>
    </location>
</feature>
<sequence>MKLAAAASACVALGASAASAAEKKVLVVGDSWGTVVAGGSAASLSFFDRALNAHGCSHSTLNIAVPGTTAGEWDTSEEYSTRLSKAVADRDEVWITLMGNDAMEQMPDCARQGGSASDCGDQLYDDMTKHMGSILDNIHESNPDANVVGFGYDTMFGGAGCSLVTHELFPQCAGQSGESADRCFNEQFVRIQAVWDDLAGEREWVTAVNILGVTQAAGGYNATVGNPDMENMGPAKYWLDWEGCIHPGIDGGDDSGVMIVMEEFYKQYWGEALGC</sequence>
<evidence type="ECO:0000313" key="3">
    <source>
        <dbReference type="Proteomes" id="UP001165060"/>
    </source>
</evidence>